<keyword evidence="15 16" id="KW-0472">Membrane</keyword>
<dbReference type="Proteomes" id="UP001372338">
    <property type="component" value="Unassembled WGS sequence"/>
</dbReference>
<evidence type="ECO:0000256" key="9">
    <source>
        <dbReference type="ARBA" id="ARBA00022692"/>
    </source>
</evidence>
<comment type="pathway">
    <text evidence="4">Carbohydrate metabolism; tricarboxylic acid cycle.</text>
</comment>
<name>A0AAN9EI57_CROPI</name>
<evidence type="ECO:0000256" key="11">
    <source>
        <dbReference type="ARBA" id="ARBA00022946"/>
    </source>
</evidence>
<dbReference type="GO" id="GO:0045273">
    <property type="term" value="C:respiratory chain complex II (succinate dehydrogenase)"/>
    <property type="evidence" value="ECO:0007669"/>
    <property type="project" value="UniProtKB-ARBA"/>
</dbReference>
<keyword evidence="9 16" id="KW-0812">Transmembrane</keyword>
<keyword evidence="8" id="KW-0349">Heme</keyword>
<dbReference type="PANTHER" id="PTHR10978:SF5">
    <property type="entry name" value="SUCCINATE DEHYDROGENASE CYTOCHROME B560 SUBUNIT, MITOCHONDRIAL"/>
    <property type="match status" value="1"/>
</dbReference>
<keyword evidence="10" id="KW-0479">Metal-binding</keyword>
<evidence type="ECO:0000256" key="14">
    <source>
        <dbReference type="ARBA" id="ARBA00023128"/>
    </source>
</evidence>
<dbReference type="Gene3D" id="1.20.1300.10">
    <property type="entry name" value="Fumarate reductase/succinate dehydrogenase, transmembrane subunit"/>
    <property type="match status" value="1"/>
</dbReference>
<evidence type="ECO:0000313" key="18">
    <source>
        <dbReference type="Proteomes" id="UP001372338"/>
    </source>
</evidence>
<feature type="transmembrane region" description="Helical" evidence="16">
    <location>
        <begin position="199"/>
        <end position="221"/>
    </location>
</feature>
<evidence type="ECO:0000256" key="10">
    <source>
        <dbReference type="ARBA" id="ARBA00022723"/>
    </source>
</evidence>
<dbReference type="Pfam" id="PF01127">
    <property type="entry name" value="Sdh_cyt"/>
    <property type="match status" value="1"/>
</dbReference>
<comment type="subunit">
    <text evidence="5">Component of complex II composed of eight subunits in plants: four classical SDH subunits SDH1, SDH2, SDH3 and SDH4 (a flavoprotein (FP), an iron-sulfur protein (IP), and a cytochrome b composed of a large and a small subunit.), as well as four subunits unknown in mitochondria from bacteria and heterotrophic eukaryotes.</text>
</comment>
<comment type="subcellular location">
    <subcellularLocation>
        <location evidence="3">Mitochondrion inner membrane</location>
        <topology evidence="3">Single-pass membrane protein</topology>
    </subcellularLocation>
</comment>
<feature type="transmembrane region" description="Helical" evidence="16">
    <location>
        <begin position="227"/>
        <end position="251"/>
    </location>
</feature>
<evidence type="ECO:0000256" key="1">
    <source>
        <dbReference type="ARBA" id="ARBA00001971"/>
    </source>
</evidence>
<dbReference type="GO" id="GO:0005743">
    <property type="term" value="C:mitochondrial inner membrane"/>
    <property type="evidence" value="ECO:0007669"/>
    <property type="project" value="UniProtKB-SubCell"/>
</dbReference>
<evidence type="ECO:0000313" key="17">
    <source>
        <dbReference type="EMBL" id="KAK7257539.1"/>
    </source>
</evidence>
<keyword evidence="11" id="KW-0809">Transit peptide</keyword>
<evidence type="ECO:0008006" key="19">
    <source>
        <dbReference type="Google" id="ProtNLM"/>
    </source>
</evidence>
<comment type="cofactor">
    <cofactor evidence="1">
        <name>heme</name>
        <dbReference type="ChEBI" id="CHEBI:30413"/>
    </cofactor>
</comment>
<dbReference type="PANTHER" id="PTHR10978">
    <property type="entry name" value="SUCCINATE DEHYDROGENASE CYTOCHROME B560 SUBUNIT"/>
    <property type="match status" value="1"/>
</dbReference>
<keyword evidence="12 16" id="KW-1133">Transmembrane helix</keyword>
<evidence type="ECO:0000256" key="4">
    <source>
        <dbReference type="ARBA" id="ARBA00005163"/>
    </source>
</evidence>
<comment type="caution">
    <text evidence="17">The sequence shown here is derived from an EMBL/GenBank/DDBJ whole genome shotgun (WGS) entry which is preliminary data.</text>
</comment>
<dbReference type="CDD" id="cd03499">
    <property type="entry name" value="SQR_TypeC_SdhC"/>
    <property type="match status" value="1"/>
</dbReference>
<dbReference type="GO" id="GO:0009055">
    <property type="term" value="F:electron transfer activity"/>
    <property type="evidence" value="ECO:0007669"/>
    <property type="project" value="InterPro"/>
</dbReference>
<reference evidence="17 18" key="1">
    <citation type="submission" date="2024-01" db="EMBL/GenBank/DDBJ databases">
        <title>The genomes of 5 underutilized Papilionoideae crops provide insights into root nodulation and disease resistanc.</title>
        <authorList>
            <person name="Yuan L."/>
        </authorList>
    </citation>
    <scope>NUCLEOTIDE SEQUENCE [LARGE SCALE GENOMIC DNA]</scope>
    <source>
        <strain evidence="17">ZHUSHIDOU_FW_LH</strain>
        <tissue evidence="17">Leaf</tissue>
    </source>
</reference>
<evidence type="ECO:0000256" key="2">
    <source>
        <dbReference type="ARBA" id="ARBA00004050"/>
    </source>
</evidence>
<organism evidence="17 18">
    <name type="scientific">Crotalaria pallida</name>
    <name type="common">Smooth rattlebox</name>
    <name type="synonym">Crotalaria striata</name>
    <dbReference type="NCBI Taxonomy" id="3830"/>
    <lineage>
        <taxon>Eukaryota</taxon>
        <taxon>Viridiplantae</taxon>
        <taxon>Streptophyta</taxon>
        <taxon>Embryophyta</taxon>
        <taxon>Tracheophyta</taxon>
        <taxon>Spermatophyta</taxon>
        <taxon>Magnoliopsida</taxon>
        <taxon>eudicotyledons</taxon>
        <taxon>Gunneridae</taxon>
        <taxon>Pentapetalae</taxon>
        <taxon>rosids</taxon>
        <taxon>fabids</taxon>
        <taxon>Fabales</taxon>
        <taxon>Fabaceae</taxon>
        <taxon>Papilionoideae</taxon>
        <taxon>50 kb inversion clade</taxon>
        <taxon>genistoids sensu lato</taxon>
        <taxon>core genistoids</taxon>
        <taxon>Crotalarieae</taxon>
        <taxon>Crotalaria</taxon>
    </lineage>
</organism>
<keyword evidence="14" id="KW-0496">Mitochondrion</keyword>
<evidence type="ECO:0000256" key="3">
    <source>
        <dbReference type="ARBA" id="ARBA00004434"/>
    </source>
</evidence>
<dbReference type="GO" id="GO:0046872">
    <property type="term" value="F:metal ion binding"/>
    <property type="evidence" value="ECO:0007669"/>
    <property type="project" value="UniProtKB-KW"/>
</dbReference>
<protein>
    <recommendedName>
        <fullName evidence="19">Succinate dehydrogenase subunit 3</fullName>
    </recommendedName>
</protein>
<sequence>MSSSSSLLRSTKSKLFSSSASRTFSSLTRSSSPPIPALQLFHRNTASTLSPANENPSKVNFTGCEFGNLNVNGLPSLNNPIAKLGTDSVVKINNPLRFKPSAQNINVLAGAGAGAGSRIFAAQSPVLLGVNAVRARSLERSVDTDTLGLPGHKRFMSGTTGTISETKAYGLRPLSPHLPVYQPQLSSTLSIFNRISGGLLSAVILLFYLIYMKVGLISLSFDSFYQFLFYSSKLNLLAVEISGLALSYHLYAGIRHLVHKL</sequence>
<evidence type="ECO:0000256" key="13">
    <source>
        <dbReference type="ARBA" id="ARBA00023004"/>
    </source>
</evidence>
<evidence type="ECO:0000256" key="5">
    <source>
        <dbReference type="ARBA" id="ARBA00011313"/>
    </source>
</evidence>
<dbReference type="EMBL" id="JAYWIO010000006">
    <property type="protein sequence ID" value="KAK7257539.1"/>
    <property type="molecule type" value="Genomic_DNA"/>
</dbReference>
<dbReference type="InterPro" id="IPR014314">
    <property type="entry name" value="Succ_DH_cytb556"/>
</dbReference>
<keyword evidence="7" id="KW-0816">Tricarboxylic acid cycle</keyword>
<keyword evidence="13" id="KW-0408">Iron</keyword>
<dbReference type="SUPFAM" id="SSF81343">
    <property type="entry name" value="Fumarate reductase respiratory complex transmembrane subunits"/>
    <property type="match status" value="1"/>
</dbReference>
<evidence type="ECO:0000256" key="16">
    <source>
        <dbReference type="SAM" id="Phobius"/>
    </source>
</evidence>
<keyword evidence="6" id="KW-0813">Transport</keyword>
<evidence type="ECO:0000256" key="7">
    <source>
        <dbReference type="ARBA" id="ARBA00022532"/>
    </source>
</evidence>
<evidence type="ECO:0000256" key="8">
    <source>
        <dbReference type="ARBA" id="ARBA00022617"/>
    </source>
</evidence>
<accession>A0AAN9EI57</accession>
<evidence type="ECO:0000256" key="12">
    <source>
        <dbReference type="ARBA" id="ARBA00022989"/>
    </source>
</evidence>
<dbReference type="GO" id="GO:0006121">
    <property type="term" value="P:mitochondrial electron transport, succinate to ubiquinone"/>
    <property type="evidence" value="ECO:0007669"/>
    <property type="project" value="TreeGrafter"/>
</dbReference>
<evidence type="ECO:0000256" key="6">
    <source>
        <dbReference type="ARBA" id="ARBA00022448"/>
    </source>
</evidence>
<gene>
    <name evidence="17" type="ORF">RIF29_31580</name>
</gene>
<dbReference type="GO" id="GO:0006099">
    <property type="term" value="P:tricarboxylic acid cycle"/>
    <property type="evidence" value="ECO:0007669"/>
    <property type="project" value="UniProtKB-KW"/>
</dbReference>
<dbReference type="FunFam" id="1.20.1300.10:FF:000014">
    <property type="entry name" value="Succinate dehydrogenase subunit 3-1, mitochondrial"/>
    <property type="match status" value="1"/>
</dbReference>
<dbReference type="AlphaFoldDB" id="A0AAN9EI57"/>
<comment type="function">
    <text evidence="2">Membrane-anchoring subunit of succinate dehydrogenase (SDH).</text>
</comment>
<proteinExistence type="predicted"/>
<dbReference type="InterPro" id="IPR000701">
    <property type="entry name" value="SuccDH_FuR_B_TM-su"/>
</dbReference>
<keyword evidence="18" id="KW-1185">Reference proteome</keyword>
<dbReference type="InterPro" id="IPR034804">
    <property type="entry name" value="SQR/QFR_C/D"/>
</dbReference>
<evidence type="ECO:0000256" key="15">
    <source>
        <dbReference type="ARBA" id="ARBA00023136"/>
    </source>
</evidence>